<evidence type="ECO:0000313" key="3">
    <source>
        <dbReference type="Proteomes" id="UP000813462"/>
    </source>
</evidence>
<dbReference type="EMBL" id="JAEACU010000011">
    <property type="protein sequence ID" value="KAH7514285.1"/>
    <property type="molecule type" value="Genomic_DNA"/>
</dbReference>
<protein>
    <submittedName>
        <fullName evidence="2">Uncharacterized protein</fullName>
    </submittedName>
</protein>
<accession>A0A978UHK4</accession>
<evidence type="ECO:0000256" key="1">
    <source>
        <dbReference type="SAM" id="MobiDB-lite"/>
    </source>
</evidence>
<feature type="region of interest" description="Disordered" evidence="1">
    <location>
        <begin position="160"/>
        <end position="183"/>
    </location>
</feature>
<organism evidence="2 3">
    <name type="scientific">Ziziphus jujuba var. spinosa</name>
    <dbReference type="NCBI Taxonomy" id="714518"/>
    <lineage>
        <taxon>Eukaryota</taxon>
        <taxon>Viridiplantae</taxon>
        <taxon>Streptophyta</taxon>
        <taxon>Embryophyta</taxon>
        <taxon>Tracheophyta</taxon>
        <taxon>Spermatophyta</taxon>
        <taxon>Magnoliopsida</taxon>
        <taxon>eudicotyledons</taxon>
        <taxon>Gunneridae</taxon>
        <taxon>Pentapetalae</taxon>
        <taxon>rosids</taxon>
        <taxon>fabids</taxon>
        <taxon>Rosales</taxon>
        <taxon>Rhamnaceae</taxon>
        <taxon>Paliureae</taxon>
        <taxon>Ziziphus</taxon>
    </lineage>
</organism>
<feature type="compositionally biased region" description="Polar residues" evidence="1">
    <location>
        <begin position="160"/>
        <end position="170"/>
    </location>
</feature>
<reference evidence="2" key="1">
    <citation type="journal article" date="2021" name="Front. Plant Sci.">
        <title>Chromosome-Scale Genome Assembly for Chinese Sour Jujube and Insights Into Its Genome Evolution and Domestication Signature.</title>
        <authorList>
            <person name="Shen L.-Y."/>
            <person name="Luo H."/>
            <person name="Wang X.-L."/>
            <person name="Wang X.-M."/>
            <person name="Qiu X.-J."/>
            <person name="Liu H."/>
            <person name="Zhou S.-S."/>
            <person name="Jia K.-H."/>
            <person name="Nie S."/>
            <person name="Bao Y.-T."/>
            <person name="Zhang R.-G."/>
            <person name="Yun Q.-Z."/>
            <person name="Chai Y.-H."/>
            <person name="Lu J.-Y."/>
            <person name="Li Y."/>
            <person name="Zhao S.-W."/>
            <person name="Mao J.-F."/>
            <person name="Jia S.-G."/>
            <person name="Mao Y.-M."/>
        </authorList>
    </citation>
    <scope>NUCLEOTIDE SEQUENCE</scope>
    <source>
        <strain evidence="2">AT0</strain>
        <tissue evidence="2">Leaf</tissue>
    </source>
</reference>
<feature type="region of interest" description="Disordered" evidence="1">
    <location>
        <begin position="70"/>
        <end position="142"/>
    </location>
</feature>
<feature type="compositionally biased region" description="Acidic residues" evidence="1">
    <location>
        <begin position="86"/>
        <end position="108"/>
    </location>
</feature>
<dbReference type="Proteomes" id="UP000813462">
    <property type="component" value="Unassembled WGS sequence"/>
</dbReference>
<gene>
    <name evidence="2" type="ORF">FEM48_Zijuj11G0072400</name>
</gene>
<proteinExistence type="predicted"/>
<sequence>MEDSLQVGVYGVLKVHLAADEDSAKFHLLLRKWSPELAVRDIEFTKADVFTVVSEGSYLRRIEIPRGEFFDTFSNDTNTNKKDAEEAGEEGASDDNINEALQEEEDESTQNRLNANLEEVSGSDKGMLGSEKPIRRQNMEEATGLSINCQPLPDMFQNCSNSSANIPASSTKEDGPGQLATGV</sequence>
<name>A0A978UHK4_ZIZJJ</name>
<comment type="caution">
    <text evidence="2">The sequence shown here is derived from an EMBL/GenBank/DDBJ whole genome shotgun (WGS) entry which is preliminary data.</text>
</comment>
<dbReference type="AlphaFoldDB" id="A0A978UHK4"/>
<evidence type="ECO:0000313" key="2">
    <source>
        <dbReference type="EMBL" id="KAH7514285.1"/>
    </source>
</evidence>